<evidence type="ECO:0000313" key="1">
    <source>
        <dbReference type="EMBL" id="KAF6830741.1"/>
    </source>
</evidence>
<proteinExistence type="predicted"/>
<accession>A0A8H6KH98</accession>
<evidence type="ECO:0000313" key="2">
    <source>
        <dbReference type="Proteomes" id="UP000654918"/>
    </source>
</evidence>
<sequence>MSQPSEEPELEHIPIHRQCGACGFLFSVVDRLVARERTPRLPSSSRTCRASRLAADMCNIQGLAELPDEVKSMIWSFSGNHCLLRFSAVLAAVDFLSLTNFDQSISAPLGTVKFWRRGIRPQLGTAPPNSRIELTIDSNGIECIKRLAASEEGSPRSRSQFTVYSTACADQNLTIKFHVSETRFLLASQFPLKS</sequence>
<dbReference type="EMBL" id="WIGO01000090">
    <property type="protein sequence ID" value="KAF6830741.1"/>
    <property type="molecule type" value="Genomic_DNA"/>
</dbReference>
<reference evidence="1" key="1">
    <citation type="journal article" date="2020" name="Phytopathology">
        <title>Genome Sequence Resources of Colletotrichum truncatum, C. plurivorum, C. musicola, and C. sojae: Four Species Pathogenic to Soybean (Glycine max).</title>
        <authorList>
            <person name="Rogerio F."/>
            <person name="Boufleur T.R."/>
            <person name="Ciampi-Guillardi M."/>
            <person name="Sukno S.A."/>
            <person name="Thon M.R."/>
            <person name="Massola Junior N.S."/>
            <person name="Baroncelli R."/>
        </authorList>
    </citation>
    <scope>NUCLEOTIDE SEQUENCE</scope>
    <source>
        <strain evidence="1">LFN00145</strain>
    </source>
</reference>
<dbReference type="AlphaFoldDB" id="A0A8H6KH98"/>
<gene>
    <name evidence="1" type="ORF">CPLU01_07198</name>
</gene>
<organism evidence="1 2">
    <name type="scientific">Colletotrichum plurivorum</name>
    <dbReference type="NCBI Taxonomy" id="2175906"/>
    <lineage>
        <taxon>Eukaryota</taxon>
        <taxon>Fungi</taxon>
        <taxon>Dikarya</taxon>
        <taxon>Ascomycota</taxon>
        <taxon>Pezizomycotina</taxon>
        <taxon>Sordariomycetes</taxon>
        <taxon>Hypocreomycetidae</taxon>
        <taxon>Glomerellales</taxon>
        <taxon>Glomerellaceae</taxon>
        <taxon>Colletotrichum</taxon>
        <taxon>Colletotrichum orchidearum species complex</taxon>
    </lineage>
</organism>
<name>A0A8H6KH98_9PEZI</name>
<dbReference type="Proteomes" id="UP000654918">
    <property type="component" value="Unassembled WGS sequence"/>
</dbReference>
<protein>
    <submittedName>
        <fullName evidence="1">Uncharacterized protein</fullName>
    </submittedName>
</protein>
<keyword evidence="2" id="KW-1185">Reference proteome</keyword>
<comment type="caution">
    <text evidence="1">The sequence shown here is derived from an EMBL/GenBank/DDBJ whole genome shotgun (WGS) entry which is preliminary data.</text>
</comment>